<reference evidence="4 5" key="2">
    <citation type="journal article" date="2018" name="Int. J. Syst. Evol. Microbiol.">
        <title>Whole-genome-based revisit of Photorhabdus phylogeny: proposal for the elevation of most Photorhabdus subspecies to the species level and description of one novel species Photorhabdus bodei sp. nov., and one novel subspecies Photorhabdus laumondii subsp. clarkei subsp. nov.</title>
        <authorList>
            <person name="Machado R.A.R."/>
            <person name="Wuthrich D."/>
            <person name="Kuhnert P."/>
            <person name="Arce C.C.M."/>
            <person name="Thonen L."/>
            <person name="Ruiz C."/>
            <person name="Zhang X."/>
            <person name="Robert C.A.M."/>
            <person name="Karimi J."/>
            <person name="Kamali S."/>
            <person name="Ma J."/>
            <person name="Bruggmann R."/>
            <person name="Erb M."/>
        </authorList>
    </citation>
    <scope>NUCLEOTIDE SEQUENCE [LARGE SCALE GENOMIC DNA]</scope>
    <source>
        <strain evidence="4 5">LJ24-63</strain>
    </source>
</reference>
<keyword evidence="1" id="KW-0663">Pyridoxal phosphate</keyword>
<sequence>MSWPGWPTSSSETVDNLLSVLNSQRWSISGPYRGVLSFEQRFAEAYARYTNANYCVPASSGTASLTMALEAVGGGAGDEIIVPGLSWVASAAAF</sequence>
<name>A0A329WUS1_9GAMM</name>
<evidence type="ECO:0000313" key="5">
    <source>
        <dbReference type="Proteomes" id="UP000250919"/>
    </source>
</evidence>
<dbReference type="Gene3D" id="3.40.640.10">
    <property type="entry name" value="Type I PLP-dependent aspartate aminotransferase-like (Major domain)"/>
    <property type="match status" value="1"/>
</dbReference>
<keyword evidence="3" id="KW-0808">Transferase</keyword>
<evidence type="ECO:0000256" key="2">
    <source>
        <dbReference type="ARBA" id="ARBA00037999"/>
    </source>
</evidence>
<gene>
    <name evidence="4" type="ORF">CKY02_21455</name>
    <name evidence="3" type="ORF">GPY48_00695</name>
</gene>
<keyword evidence="6" id="KW-1185">Reference proteome</keyword>
<dbReference type="GO" id="GO:0000271">
    <property type="term" value="P:polysaccharide biosynthetic process"/>
    <property type="evidence" value="ECO:0007669"/>
    <property type="project" value="TreeGrafter"/>
</dbReference>
<organism evidence="4 5">
    <name type="scientific">Photorhabdus bodei</name>
    <dbReference type="NCBI Taxonomy" id="2029681"/>
    <lineage>
        <taxon>Bacteria</taxon>
        <taxon>Pseudomonadati</taxon>
        <taxon>Pseudomonadota</taxon>
        <taxon>Gammaproteobacteria</taxon>
        <taxon>Enterobacterales</taxon>
        <taxon>Morganellaceae</taxon>
        <taxon>Photorhabdus</taxon>
    </lineage>
</organism>
<evidence type="ECO:0000256" key="1">
    <source>
        <dbReference type="ARBA" id="ARBA00022898"/>
    </source>
</evidence>
<accession>A0A329WUS1</accession>
<evidence type="ECO:0000313" key="6">
    <source>
        <dbReference type="Proteomes" id="UP000466619"/>
    </source>
</evidence>
<reference evidence="3 6" key="3">
    <citation type="submission" date="2019-12" db="EMBL/GenBank/DDBJ databases">
        <title>Engineering Photorhabdus to improve their lethality against agricultural pests.</title>
        <authorList>
            <person name="Machado R.A.R."/>
        </authorList>
    </citation>
    <scope>NUCLEOTIDE SEQUENCE [LARGE SCALE GENOMIC DNA]</scope>
    <source>
        <strain evidence="3 6">M-CN4</strain>
    </source>
</reference>
<protein>
    <submittedName>
        <fullName evidence="3">Aminotransferase class I/II-fold pyridoxal phosphate-dependent enzyme</fullName>
    </submittedName>
</protein>
<keyword evidence="3" id="KW-0032">Aminotransferase</keyword>
<dbReference type="EMBL" id="NSCM01000070">
    <property type="protein sequence ID" value="RAX07218.1"/>
    <property type="molecule type" value="Genomic_DNA"/>
</dbReference>
<dbReference type="PANTHER" id="PTHR30244">
    <property type="entry name" value="TRANSAMINASE"/>
    <property type="match status" value="1"/>
</dbReference>
<dbReference type="PANTHER" id="PTHR30244:SF34">
    <property type="entry name" value="DTDP-4-AMINO-4,6-DIDEOXYGALACTOSE TRANSAMINASE"/>
    <property type="match status" value="1"/>
</dbReference>
<dbReference type="InterPro" id="IPR000653">
    <property type="entry name" value="DegT/StrS_aminotransferase"/>
</dbReference>
<comment type="caution">
    <text evidence="4">The sequence shown here is derived from an EMBL/GenBank/DDBJ whole genome shotgun (WGS) entry which is preliminary data.</text>
</comment>
<dbReference type="GO" id="GO:0008483">
    <property type="term" value="F:transaminase activity"/>
    <property type="evidence" value="ECO:0007669"/>
    <property type="project" value="UniProtKB-KW"/>
</dbReference>
<dbReference type="Proteomes" id="UP000250919">
    <property type="component" value="Unassembled WGS sequence"/>
</dbReference>
<evidence type="ECO:0000313" key="4">
    <source>
        <dbReference type="EMBL" id="RAX07218.1"/>
    </source>
</evidence>
<comment type="similarity">
    <text evidence="2">Belongs to the DegT/DnrJ/EryC1 family.</text>
</comment>
<reference evidence="4" key="1">
    <citation type="submission" date="2017-08" db="EMBL/GenBank/DDBJ databases">
        <authorList>
            <person name="de Groot N.N."/>
        </authorList>
    </citation>
    <scope>NUCLEOTIDE SEQUENCE</scope>
    <source>
        <strain evidence="4">LJ24-63</strain>
    </source>
</reference>
<dbReference type="SUPFAM" id="SSF53383">
    <property type="entry name" value="PLP-dependent transferases"/>
    <property type="match status" value="1"/>
</dbReference>
<dbReference type="InterPro" id="IPR015421">
    <property type="entry name" value="PyrdxlP-dep_Trfase_major"/>
</dbReference>
<dbReference type="GO" id="GO:0030170">
    <property type="term" value="F:pyridoxal phosphate binding"/>
    <property type="evidence" value="ECO:0007669"/>
    <property type="project" value="TreeGrafter"/>
</dbReference>
<evidence type="ECO:0000313" key="3">
    <source>
        <dbReference type="EMBL" id="NDL01827.1"/>
    </source>
</evidence>
<dbReference type="AlphaFoldDB" id="A0A329WUS1"/>
<proteinExistence type="inferred from homology"/>
<dbReference type="Pfam" id="PF01041">
    <property type="entry name" value="DegT_DnrJ_EryC1"/>
    <property type="match status" value="1"/>
</dbReference>
<dbReference type="InterPro" id="IPR015424">
    <property type="entry name" value="PyrdxlP-dep_Trfase"/>
</dbReference>
<dbReference type="Proteomes" id="UP000466619">
    <property type="component" value="Unassembled WGS sequence"/>
</dbReference>
<dbReference type="EMBL" id="WSFC01000001">
    <property type="protein sequence ID" value="NDL01827.1"/>
    <property type="molecule type" value="Genomic_DNA"/>
</dbReference>